<proteinExistence type="predicted"/>
<protein>
    <submittedName>
        <fullName evidence="2">Uncharacterized protein</fullName>
    </submittedName>
</protein>
<organism evidence="2">
    <name type="scientific">uncultured bacterium</name>
    <name type="common">gcode 4</name>
    <dbReference type="NCBI Taxonomy" id="1234023"/>
    <lineage>
        <taxon>Bacteria</taxon>
        <taxon>environmental samples</taxon>
    </lineage>
</organism>
<name>K2GHR5_9BACT</name>
<evidence type="ECO:0000256" key="1">
    <source>
        <dbReference type="SAM" id="Phobius"/>
    </source>
</evidence>
<dbReference type="AlphaFoldDB" id="K2GHR5"/>
<gene>
    <name evidence="2" type="ORF">ACD_2C00062G0002</name>
</gene>
<reference evidence="2" key="1">
    <citation type="journal article" date="2012" name="Science">
        <title>Fermentation, hydrogen, and sulfur metabolism in multiple uncultivated bacterial phyla.</title>
        <authorList>
            <person name="Wrighton K.C."/>
            <person name="Thomas B.C."/>
            <person name="Sharon I."/>
            <person name="Miller C.S."/>
            <person name="Castelle C.J."/>
            <person name="VerBerkmoes N.C."/>
            <person name="Wilkins M.J."/>
            <person name="Hettich R.L."/>
            <person name="Lipton M.S."/>
            <person name="Williams K.H."/>
            <person name="Long P.E."/>
            <person name="Banfield J.F."/>
        </authorList>
    </citation>
    <scope>NUCLEOTIDE SEQUENCE [LARGE SCALE GENOMIC DNA]</scope>
</reference>
<comment type="caution">
    <text evidence="2">The sequence shown here is derived from an EMBL/GenBank/DDBJ whole genome shotgun (WGS) entry which is preliminary data.</text>
</comment>
<feature type="transmembrane region" description="Helical" evidence="1">
    <location>
        <begin position="12"/>
        <end position="45"/>
    </location>
</feature>
<dbReference type="EMBL" id="AMFJ01000062">
    <property type="protein sequence ID" value="EKE29999.1"/>
    <property type="molecule type" value="Genomic_DNA"/>
</dbReference>
<keyword evidence="1" id="KW-1133">Transmembrane helix</keyword>
<evidence type="ECO:0000313" key="2">
    <source>
        <dbReference type="EMBL" id="EKE29999.1"/>
    </source>
</evidence>
<keyword evidence="1" id="KW-0812">Transmembrane</keyword>
<keyword evidence="1" id="KW-0472">Membrane</keyword>
<sequence>MEIAKNTNYFNIISYCINAAMIIWLNKILLTLFFVPILIMMICFVDSQLR</sequence>
<accession>K2GHR5</accession>